<name>A0A392SR31_9FABA</name>
<evidence type="ECO:0000313" key="2">
    <source>
        <dbReference type="Proteomes" id="UP000265520"/>
    </source>
</evidence>
<comment type="caution">
    <text evidence="1">The sequence shown here is derived from an EMBL/GenBank/DDBJ whole genome shotgun (WGS) entry which is preliminary data.</text>
</comment>
<keyword evidence="2" id="KW-1185">Reference proteome</keyword>
<dbReference type="EMBL" id="LXQA010414443">
    <property type="protein sequence ID" value="MCI50306.1"/>
    <property type="molecule type" value="Genomic_DNA"/>
</dbReference>
<reference evidence="1 2" key="1">
    <citation type="journal article" date="2018" name="Front. Plant Sci.">
        <title>Red Clover (Trifolium pratense) and Zigzag Clover (T. medium) - A Picture of Genomic Similarities and Differences.</title>
        <authorList>
            <person name="Dluhosova J."/>
            <person name="Istvanek J."/>
            <person name="Nedelnik J."/>
            <person name="Repkova J."/>
        </authorList>
    </citation>
    <scope>NUCLEOTIDE SEQUENCE [LARGE SCALE GENOMIC DNA]</scope>
    <source>
        <strain evidence="2">cv. 10/8</strain>
        <tissue evidence="1">Leaf</tissue>
    </source>
</reference>
<dbReference type="AlphaFoldDB" id="A0A392SR31"/>
<feature type="non-terminal residue" evidence="1">
    <location>
        <position position="42"/>
    </location>
</feature>
<proteinExistence type="predicted"/>
<organism evidence="1 2">
    <name type="scientific">Trifolium medium</name>
    <dbReference type="NCBI Taxonomy" id="97028"/>
    <lineage>
        <taxon>Eukaryota</taxon>
        <taxon>Viridiplantae</taxon>
        <taxon>Streptophyta</taxon>
        <taxon>Embryophyta</taxon>
        <taxon>Tracheophyta</taxon>
        <taxon>Spermatophyta</taxon>
        <taxon>Magnoliopsida</taxon>
        <taxon>eudicotyledons</taxon>
        <taxon>Gunneridae</taxon>
        <taxon>Pentapetalae</taxon>
        <taxon>rosids</taxon>
        <taxon>fabids</taxon>
        <taxon>Fabales</taxon>
        <taxon>Fabaceae</taxon>
        <taxon>Papilionoideae</taxon>
        <taxon>50 kb inversion clade</taxon>
        <taxon>NPAAA clade</taxon>
        <taxon>Hologalegina</taxon>
        <taxon>IRL clade</taxon>
        <taxon>Trifolieae</taxon>
        <taxon>Trifolium</taxon>
    </lineage>
</organism>
<sequence length="42" mass="4541">MMALPLLSLQLILHFMVPLVQIVLLQVSLPSILGSSSVVLLL</sequence>
<dbReference type="Proteomes" id="UP000265520">
    <property type="component" value="Unassembled WGS sequence"/>
</dbReference>
<evidence type="ECO:0000313" key="1">
    <source>
        <dbReference type="EMBL" id="MCI50306.1"/>
    </source>
</evidence>
<accession>A0A392SR31</accession>
<protein>
    <submittedName>
        <fullName evidence="1">Uncharacterized protein</fullName>
    </submittedName>
</protein>